<protein>
    <recommendedName>
        <fullName evidence="3">DNA topoisomerase</fullName>
        <ecNumber evidence="3">5.6.2.1</ecNumber>
    </recommendedName>
</protein>
<evidence type="ECO:0000256" key="3">
    <source>
        <dbReference type="ARBA" id="ARBA00012891"/>
    </source>
</evidence>
<evidence type="ECO:0000256" key="1">
    <source>
        <dbReference type="ARBA" id="ARBA00000213"/>
    </source>
</evidence>
<dbReference type="InterPro" id="IPR014711">
    <property type="entry name" value="TopoI_cat_a-hlx-sub_euk"/>
</dbReference>
<dbReference type="Pfam" id="PF01028">
    <property type="entry name" value="Topoisom_I"/>
    <property type="match status" value="1"/>
</dbReference>
<evidence type="ECO:0000256" key="2">
    <source>
        <dbReference type="ARBA" id="ARBA00006645"/>
    </source>
</evidence>
<evidence type="ECO:0000256" key="6">
    <source>
        <dbReference type="ARBA" id="ARBA00023235"/>
    </source>
</evidence>
<dbReference type="PRINTS" id="PR00416">
    <property type="entry name" value="EUTPISMRASEI"/>
</dbReference>
<dbReference type="KEGG" id="yti:FNA67_16285"/>
<keyword evidence="4" id="KW-0799">Topoisomerase</keyword>
<dbReference type="GO" id="GO:0003917">
    <property type="term" value="F:DNA topoisomerase type I (single strand cut, ATP-independent) activity"/>
    <property type="evidence" value="ECO:0007669"/>
    <property type="project" value="UniProtKB-EC"/>
</dbReference>
<comment type="catalytic activity">
    <reaction evidence="1">
        <text>ATP-independent breakage of single-stranded DNA, followed by passage and rejoining.</text>
        <dbReference type="EC" id="5.6.2.1"/>
    </reaction>
</comment>
<accession>A0A5B9DS86</accession>
<keyword evidence="8" id="KW-1185">Reference proteome</keyword>
<evidence type="ECO:0000313" key="8">
    <source>
        <dbReference type="Proteomes" id="UP000321062"/>
    </source>
</evidence>
<dbReference type="SUPFAM" id="SSF56349">
    <property type="entry name" value="DNA breaking-rejoining enzymes"/>
    <property type="match status" value="1"/>
</dbReference>
<dbReference type="Pfam" id="PF21338">
    <property type="entry name" value="Top1B_N_bact"/>
    <property type="match status" value="1"/>
</dbReference>
<dbReference type="InterPro" id="IPR013500">
    <property type="entry name" value="TopoI_cat_euk"/>
</dbReference>
<dbReference type="RefSeq" id="WP_147656950.1">
    <property type="nucleotide sequence ID" value="NZ_BMFM01000001.1"/>
</dbReference>
<evidence type="ECO:0000256" key="4">
    <source>
        <dbReference type="ARBA" id="ARBA00023029"/>
    </source>
</evidence>
<gene>
    <name evidence="7" type="ORF">FNA67_16285</name>
</gene>
<dbReference type="InterPro" id="IPR011010">
    <property type="entry name" value="DNA_brk_join_enz"/>
</dbReference>
<dbReference type="EMBL" id="CP041690">
    <property type="protein sequence ID" value="QEE21649.1"/>
    <property type="molecule type" value="Genomic_DNA"/>
</dbReference>
<dbReference type="GO" id="GO:0003677">
    <property type="term" value="F:DNA binding"/>
    <property type="evidence" value="ECO:0007669"/>
    <property type="project" value="UniProtKB-KW"/>
</dbReference>
<dbReference type="SUPFAM" id="SSF55869">
    <property type="entry name" value="DNA topoisomerase I domain"/>
    <property type="match status" value="1"/>
</dbReference>
<dbReference type="EC" id="5.6.2.1" evidence="3"/>
<dbReference type="Gene3D" id="1.10.132.120">
    <property type="match status" value="1"/>
</dbReference>
<dbReference type="Gene3D" id="3.90.15.10">
    <property type="entry name" value="Topoisomerase I, Chain A, domain 3"/>
    <property type="match status" value="1"/>
</dbReference>
<dbReference type="Proteomes" id="UP000321062">
    <property type="component" value="Chromosome"/>
</dbReference>
<reference evidence="7 8" key="1">
    <citation type="journal article" date="2015" name="Int. J. Syst. Evol. Microbiol.">
        <title>Youhaiella tibetensis gen. nov., sp. nov., isolated from subsurface sediment.</title>
        <authorList>
            <person name="Wang Y.X."/>
            <person name="Huang F.Q."/>
            <person name="Nogi Y."/>
            <person name="Pang S.J."/>
            <person name="Wang P.K."/>
            <person name="Lv J."/>
        </authorList>
    </citation>
    <scope>NUCLEOTIDE SEQUENCE [LARGE SCALE GENOMIC DNA]</scope>
    <source>
        <strain evidence="8">fig4</strain>
    </source>
</reference>
<dbReference type="Gene3D" id="3.30.66.10">
    <property type="entry name" value="DNA topoisomerase I domain"/>
    <property type="match status" value="1"/>
</dbReference>
<dbReference type="InterPro" id="IPR001631">
    <property type="entry name" value="TopoI"/>
</dbReference>
<sequence length="326" mass="35876">MSARLRKVTRDDLTIVRKRRGRGFCFLDATGKLVCDAPFKQRMADLAIPPAWRDVHVAPRANDHIQCVGIDEAGRAQYIYHPDWEVRRSARKQRRLAALSAALPRIRRRVRKDLGAPAGSAELAQAIAVALIDRTAMRVGSEQYLRANGTRGAATLFSRDVVVDGDRVELAFVAKGGKRTAYALKDRALADAIARIKALPGKRLLVYRDADGIVPLRTRTINTYLRQITGADISAKDFRTLRASALAAEVLASMEPGASESARKRQIAGVARQVAEVLRNTPAISRKSYIAPALFQLFDSGKLQMLWSASRGRAEERLGILLAEVA</sequence>
<dbReference type="InterPro" id="IPR035447">
    <property type="entry name" value="DNA_topo_I_N_sf"/>
</dbReference>
<keyword evidence="5" id="KW-0238">DNA-binding</keyword>
<dbReference type="OrthoDB" id="9778962at2"/>
<dbReference type="InterPro" id="IPR049331">
    <property type="entry name" value="Top1B_N_bact"/>
</dbReference>
<evidence type="ECO:0000256" key="5">
    <source>
        <dbReference type="ARBA" id="ARBA00023125"/>
    </source>
</evidence>
<proteinExistence type="inferred from homology"/>
<organism evidence="7 8">
    <name type="scientific">Paradevosia tibetensis</name>
    <dbReference type="NCBI Taxonomy" id="1447062"/>
    <lineage>
        <taxon>Bacteria</taxon>
        <taxon>Pseudomonadati</taxon>
        <taxon>Pseudomonadota</taxon>
        <taxon>Alphaproteobacteria</taxon>
        <taxon>Hyphomicrobiales</taxon>
        <taxon>Devosiaceae</taxon>
        <taxon>Paradevosia</taxon>
    </lineage>
</organism>
<dbReference type="GO" id="GO:0006265">
    <property type="term" value="P:DNA topological change"/>
    <property type="evidence" value="ECO:0007669"/>
    <property type="project" value="InterPro"/>
</dbReference>
<comment type="similarity">
    <text evidence="2">Belongs to the type IB topoisomerase family.</text>
</comment>
<dbReference type="AlphaFoldDB" id="A0A5B9DS86"/>
<dbReference type="PROSITE" id="PS52038">
    <property type="entry name" value="TOPO_IB_2"/>
    <property type="match status" value="1"/>
</dbReference>
<evidence type="ECO:0000313" key="7">
    <source>
        <dbReference type="EMBL" id="QEE21649.1"/>
    </source>
</evidence>
<keyword evidence="6 7" id="KW-0413">Isomerase</keyword>
<name>A0A5B9DS86_9HYPH</name>